<gene>
    <name evidence="1" type="ORF">Nepgr_012492</name>
</gene>
<dbReference type="AlphaFoldDB" id="A0AAD3XNE1"/>
<proteinExistence type="predicted"/>
<comment type="caution">
    <text evidence="1">The sequence shown here is derived from an EMBL/GenBank/DDBJ whole genome shotgun (WGS) entry which is preliminary data.</text>
</comment>
<accession>A0AAD3XNE1</accession>
<name>A0AAD3XNE1_NEPGR</name>
<evidence type="ECO:0000313" key="2">
    <source>
        <dbReference type="Proteomes" id="UP001279734"/>
    </source>
</evidence>
<protein>
    <submittedName>
        <fullName evidence="1">Uncharacterized protein</fullName>
    </submittedName>
</protein>
<organism evidence="1 2">
    <name type="scientific">Nepenthes gracilis</name>
    <name type="common">Slender pitcher plant</name>
    <dbReference type="NCBI Taxonomy" id="150966"/>
    <lineage>
        <taxon>Eukaryota</taxon>
        <taxon>Viridiplantae</taxon>
        <taxon>Streptophyta</taxon>
        <taxon>Embryophyta</taxon>
        <taxon>Tracheophyta</taxon>
        <taxon>Spermatophyta</taxon>
        <taxon>Magnoliopsida</taxon>
        <taxon>eudicotyledons</taxon>
        <taxon>Gunneridae</taxon>
        <taxon>Pentapetalae</taxon>
        <taxon>Caryophyllales</taxon>
        <taxon>Nepenthaceae</taxon>
        <taxon>Nepenthes</taxon>
    </lineage>
</organism>
<evidence type="ECO:0000313" key="1">
    <source>
        <dbReference type="EMBL" id="GMH10651.1"/>
    </source>
</evidence>
<keyword evidence="2" id="KW-1185">Reference proteome</keyword>
<dbReference type="EMBL" id="BSYO01000010">
    <property type="protein sequence ID" value="GMH10651.1"/>
    <property type="molecule type" value="Genomic_DNA"/>
</dbReference>
<sequence>SENAGSGRRSPQPTPACAKGLEHFGYIIHPVGERLHKGCRSLLCMATCRGVVTMGDNVFGQSTGMDSNVDHVCFYKDGG</sequence>
<reference evidence="1" key="1">
    <citation type="submission" date="2023-05" db="EMBL/GenBank/DDBJ databases">
        <title>Nepenthes gracilis genome sequencing.</title>
        <authorList>
            <person name="Fukushima K."/>
        </authorList>
    </citation>
    <scope>NUCLEOTIDE SEQUENCE</scope>
    <source>
        <strain evidence="1">SING2019-196</strain>
    </source>
</reference>
<dbReference type="Proteomes" id="UP001279734">
    <property type="component" value="Unassembled WGS sequence"/>
</dbReference>
<feature type="non-terminal residue" evidence="1">
    <location>
        <position position="1"/>
    </location>
</feature>